<dbReference type="Proteomes" id="UP000789920">
    <property type="component" value="Unassembled WGS sequence"/>
</dbReference>
<name>A0ACA9SQ47_9GLOM</name>
<comment type="caution">
    <text evidence="1">The sequence shown here is derived from an EMBL/GenBank/DDBJ whole genome shotgun (WGS) entry which is preliminary data.</text>
</comment>
<dbReference type="EMBL" id="CAJVQC010145869">
    <property type="protein sequence ID" value="CAG8845243.1"/>
    <property type="molecule type" value="Genomic_DNA"/>
</dbReference>
<organism evidence="1 2">
    <name type="scientific">Racocetra persica</name>
    <dbReference type="NCBI Taxonomy" id="160502"/>
    <lineage>
        <taxon>Eukaryota</taxon>
        <taxon>Fungi</taxon>
        <taxon>Fungi incertae sedis</taxon>
        <taxon>Mucoromycota</taxon>
        <taxon>Glomeromycotina</taxon>
        <taxon>Glomeromycetes</taxon>
        <taxon>Diversisporales</taxon>
        <taxon>Gigasporaceae</taxon>
        <taxon>Racocetra</taxon>
    </lineage>
</organism>
<gene>
    <name evidence="1" type="ORF">RPERSI_LOCUS33579</name>
</gene>
<protein>
    <submittedName>
        <fullName evidence="1">12210_t:CDS:1</fullName>
    </submittedName>
</protein>
<sequence length="50" mass="5862">SSRTIDKATAEQKTIDIFKQQIEDLIKENDELKTKNEKLTETKEQIKNLI</sequence>
<feature type="non-terminal residue" evidence="1">
    <location>
        <position position="1"/>
    </location>
</feature>
<evidence type="ECO:0000313" key="1">
    <source>
        <dbReference type="EMBL" id="CAG8845243.1"/>
    </source>
</evidence>
<reference evidence="1" key="1">
    <citation type="submission" date="2021-06" db="EMBL/GenBank/DDBJ databases">
        <authorList>
            <person name="Kallberg Y."/>
            <person name="Tangrot J."/>
            <person name="Rosling A."/>
        </authorList>
    </citation>
    <scope>NUCLEOTIDE SEQUENCE</scope>
    <source>
        <strain evidence="1">MA461A</strain>
    </source>
</reference>
<accession>A0ACA9SQ47</accession>
<keyword evidence="2" id="KW-1185">Reference proteome</keyword>
<evidence type="ECO:0000313" key="2">
    <source>
        <dbReference type="Proteomes" id="UP000789920"/>
    </source>
</evidence>
<proteinExistence type="predicted"/>